<protein>
    <submittedName>
        <fullName evidence="2">Uncharacterized protein</fullName>
    </submittedName>
</protein>
<organism evidence="2 3">
    <name type="scientific">Prauserella cavernicola</name>
    <dbReference type="NCBI Taxonomy" id="2800127"/>
    <lineage>
        <taxon>Bacteria</taxon>
        <taxon>Bacillati</taxon>
        <taxon>Actinomycetota</taxon>
        <taxon>Actinomycetes</taxon>
        <taxon>Pseudonocardiales</taxon>
        <taxon>Pseudonocardiaceae</taxon>
        <taxon>Prauserella</taxon>
    </lineage>
</organism>
<dbReference type="EMBL" id="JAENJH010000007">
    <property type="protein sequence ID" value="MBK1787659.1"/>
    <property type="molecule type" value="Genomic_DNA"/>
</dbReference>
<reference evidence="2" key="1">
    <citation type="submission" date="2020-12" db="EMBL/GenBank/DDBJ databases">
        <title>Prauserella sp. ASG 168, a novel actinomycete isolated from cave rock.</title>
        <authorList>
            <person name="Suriyachadkun C."/>
        </authorList>
    </citation>
    <scope>NUCLEOTIDE SEQUENCE</scope>
    <source>
        <strain evidence="2">ASG 168</strain>
    </source>
</reference>
<feature type="region of interest" description="Disordered" evidence="1">
    <location>
        <begin position="1"/>
        <end position="48"/>
    </location>
</feature>
<comment type="caution">
    <text evidence="2">The sequence shown here is derived from an EMBL/GenBank/DDBJ whole genome shotgun (WGS) entry which is preliminary data.</text>
</comment>
<name>A0A934V7F8_9PSEU</name>
<dbReference type="Proteomes" id="UP000635245">
    <property type="component" value="Unassembled WGS sequence"/>
</dbReference>
<sequence>MAQKAGGVVSPEKGAPVSGETVVRAGHGEQTPTGAEAPGLSEWISRGF</sequence>
<proteinExistence type="predicted"/>
<evidence type="ECO:0000313" key="2">
    <source>
        <dbReference type="EMBL" id="MBK1787659.1"/>
    </source>
</evidence>
<keyword evidence="3" id="KW-1185">Reference proteome</keyword>
<evidence type="ECO:0000256" key="1">
    <source>
        <dbReference type="SAM" id="MobiDB-lite"/>
    </source>
</evidence>
<dbReference type="AlphaFoldDB" id="A0A934V7F8"/>
<gene>
    <name evidence="2" type="ORF">JHE00_25310</name>
</gene>
<dbReference type="RefSeq" id="WP_200322516.1">
    <property type="nucleotide sequence ID" value="NZ_JAENJH010000007.1"/>
</dbReference>
<accession>A0A934V7F8</accession>
<evidence type="ECO:0000313" key="3">
    <source>
        <dbReference type="Proteomes" id="UP000635245"/>
    </source>
</evidence>